<dbReference type="RefSeq" id="WP_184808759.1">
    <property type="nucleotide sequence ID" value="NZ_JACHJQ010000001.1"/>
</dbReference>
<gene>
    <name evidence="2" type="ORF">FHR82_000726</name>
</gene>
<organism evidence="2 3">
    <name type="scientific">Actinophytocola algeriensis</name>
    <dbReference type="NCBI Taxonomy" id="1768010"/>
    <lineage>
        <taxon>Bacteria</taxon>
        <taxon>Bacillati</taxon>
        <taxon>Actinomycetota</taxon>
        <taxon>Actinomycetes</taxon>
        <taxon>Pseudonocardiales</taxon>
        <taxon>Pseudonocardiaceae</taxon>
    </lineage>
</organism>
<evidence type="ECO:0000313" key="2">
    <source>
        <dbReference type="EMBL" id="MBB4904516.1"/>
    </source>
</evidence>
<feature type="compositionally biased region" description="Polar residues" evidence="1">
    <location>
        <begin position="1"/>
        <end position="12"/>
    </location>
</feature>
<reference evidence="2 3" key="1">
    <citation type="submission" date="2020-08" db="EMBL/GenBank/DDBJ databases">
        <title>Genomic Encyclopedia of Type Strains, Phase III (KMG-III): the genomes of soil and plant-associated and newly described type strains.</title>
        <authorList>
            <person name="Whitman W."/>
        </authorList>
    </citation>
    <scope>NUCLEOTIDE SEQUENCE [LARGE SCALE GENOMIC DNA]</scope>
    <source>
        <strain evidence="2 3">CECT 8960</strain>
    </source>
</reference>
<evidence type="ECO:0000256" key="1">
    <source>
        <dbReference type="SAM" id="MobiDB-lite"/>
    </source>
</evidence>
<accession>A0A7W7VBZ3</accession>
<proteinExistence type="predicted"/>
<keyword evidence="3" id="KW-1185">Reference proteome</keyword>
<dbReference type="EMBL" id="JACHJQ010000001">
    <property type="protein sequence ID" value="MBB4904516.1"/>
    <property type="molecule type" value="Genomic_DNA"/>
</dbReference>
<feature type="compositionally biased region" description="Polar residues" evidence="1">
    <location>
        <begin position="20"/>
        <end position="50"/>
    </location>
</feature>
<name>A0A7W7VBZ3_9PSEU</name>
<dbReference type="AlphaFoldDB" id="A0A7W7VBZ3"/>
<evidence type="ECO:0000313" key="3">
    <source>
        <dbReference type="Proteomes" id="UP000520767"/>
    </source>
</evidence>
<dbReference type="Proteomes" id="UP000520767">
    <property type="component" value="Unassembled WGS sequence"/>
</dbReference>
<comment type="caution">
    <text evidence="2">The sequence shown here is derived from an EMBL/GenBank/DDBJ whole genome shotgun (WGS) entry which is preliminary data.</text>
</comment>
<sequence length="70" mass="7576">MATRSQPAQKGRTTITTTTNEGPAQQVPTSLFSHPLTQHANGKTASNTGQPAYENLFQEPSIPTHRETVD</sequence>
<protein>
    <submittedName>
        <fullName evidence="2">Uncharacterized protein</fullName>
    </submittedName>
</protein>
<feature type="region of interest" description="Disordered" evidence="1">
    <location>
        <begin position="1"/>
        <end position="70"/>
    </location>
</feature>